<accession>A0AA96LEN7</accession>
<dbReference type="Pfam" id="PF04488">
    <property type="entry name" value="Gly_transf_sug"/>
    <property type="match status" value="1"/>
</dbReference>
<name>A0AA96LEN7_9BACL</name>
<gene>
    <name evidence="2" type="ORF">MJA45_06540</name>
</gene>
<keyword evidence="1" id="KW-0808">Transferase</keyword>
<dbReference type="EMBL" id="CP130318">
    <property type="protein sequence ID" value="WNQ12684.1"/>
    <property type="molecule type" value="Genomic_DNA"/>
</dbReference>
<reference evidence="2 3" key="1">
    <citation type="submission" date="2022-02" db="EMBL/GenBank/DDBJ databases">
        <title>Paenibacillus sp. MBLB1776 Whole Genome Shotgun Sequencing.</title>
        <authorList>
            <person name="Hwang C.Y."/>
            <person name="Cho E.-S."/>
            <person name="Seo M.-J."/>
        </authorList>
    </citation>
    <scope>NUCLEOTIDE SEQUENCE [LARGE SCALE GENOMIC DNA]</scope>
    <source>
        <strain evidence="2 3">MBLB1776</strain>
    </source>
</reference>
<evidence type="ECO:0000256" key="1">
    <source>
        <dbReference type="ARBA" id="ARBA00022679"/>
    </source>
</evidence>
<dbReference type="KEGG" id="paun:MJA45_06540"/>
<organism evidence="2 3">
    <name type="scientific">Paenibacillus aurantius</name>
    <dbReference type="NCBI Taxonomy" id="2918900"/>
    <lineage>
        <taxon>Bacteria</taxon>
        <taxon>Bacillati</taxon>
        <taxon>Bacillota</taxon>
        <taxon>Bacilli</taxon>
        <taxon>Bacillales</taxon>
        <taxon>Paenibacillaceae</taxon>
        <taxon>Paenibacillus</taxon>
    </lineage>
</organism>
<dbReference type="Gene3D" id="3.90.550.20">
    <property type="match status" value="1"/>
</dbReference>
<dbReference type="PANTHER" id="PTHR32385:SF15">
    <property type="entry name" value="INOSITOL PHOSPHOCERAMIDE MANNOSYLTRANSFERASE 1"/>
    <property type="match status" value="1"/>
</dbReference>
<sequence>MSTGTGTEVRIPKLIHYCWFGRGEKPDIVRECMESWRAHLPGYTFMEWNESNTDLESNTYVKEAYAAGKYAFVSDYARVYALYHYGGIYLDTDVEVFRPFDDLLHHDSFWGFEQENYIATSTIGSAPGNRLIKVFLDAYAAKPFLKEDGSFDSGTNVGLITRILGEYGIQANGEYQEIDGLGAFYPQTYFSPYDYINCRTFRTDRTYAMHHFYKSWLPPSTRWKGRIKKAASKLIGGENIARIRRLVSRT</sequence>
<dbReference type="RefSeq" id="WP_315606462.1">
    <property type="nucleotide sequence ID" value="NZ_CP130318.1"/>
</dbReference>
<dbReference type="GO" id="GO:0051999">
    <property type="term" value="P:mannosyl-inositol phosphorylceramide biosynthetic process"/>
    <property type="evidence" value="ECO:0007669"/>
    <property type="project" value="TreeGrafter"/>
</dbReference>
<dbReference type="GO" id="GO:0016020">
    <property type="term" value="C:membrane"/>
    <property type="evidence" value="ECO:0007669"/>
    <property type="project" value="GOC"/>
</dbReference>
<dbReference type="InterPro" id="IPR051706">
    <property type="entry name" value="Glycosyltransferase_domain"/>
</dbReference>
<dbReference type="GO" id="GO:0000030">
    <property type="term" value="F:mannosyltransferase activity"/>
    <property type="evidence" value="ECO:0007669"/>
    <property type="project" value="TreeGrafter"/>
</dbReference>
<dbReference type="SUPFAM" id="SSF53448">
    <property type="entry name" value="Nucleotide-diphospho-sugar transferases"/>
    <property type="match status" value="1"/>
</dbReference>
<dbReference type="InterPro" id="IPR007577">
    <property type="entry name" value="GlycoTrfase_DXD_sugar-bd_CS"/>
</dbReference>
<dbReference type="PANTHER" id="PTHR32385">
    <property type="entry name" value="MANNOSYL PHOSPHORYLINOSITOL CERAMIDE SYNTHASE"/>
    <property type="match status" value="1"/>
</dbReference>
<proteinExistence type="predicted"/>
<dbReference type="AlphaFoldDB" id="A0AA96LEN7"/>
<evidence type="ECO:0000313" key="3">
    <source>
        <dbReference type="Proteomes" id="UP001305702"/>
    </source>
</evidence>
<evidence type="ECO:0000313" key="2">
    <source>
        <dbReference type="EMBL" id="WNQ12684.1"/>
    </source>
</evidence>
<dbReference type="InterPro" id="IPR029044">
    <property type="entry name" value="Nucleotide-diphossugar_trans"/>
</dbReference>
<dbReference type="Proteomes" id="UP001305702">
    <property type="component" value="Chromosome"/>
</dbReference>
<keyword evidence="3" id="KW-1185">Reference proteome</keyword>
<protein>
    <submittedName>
        <fullName evidence="2">Glycosyltransferase</fullName>
    </submittedName>
</protein>